<feature type="domain" description="TPM" evidence="5">
    <location>
        <begin position="38"/>
        <end position="154"/>
    </location>
</feature>
<dbReference type="InterPro" id="IPR007621">
    <property type="entry name" value="TPM_dom"/>
</dbReference>
<dbReference type="AlphaFoldDB" id="A0A7X0KUQ2"/>
<organism evidence="6 7">
    <name type="scientific">Microbacterium thalassium</name>
    <dbReference type="NCBI Taxonomy" id="362649"/>
    <lineage>
        <taxon>Bacteria</taxon>
        <taxon>Bacillati</taxon>
        <taxon>Actinomycetota</taxon>
        <taxon>Actinomycetes</taxon>
        <taxon>Micrococcales</taxon>
        <taxon>Microbacteriaceae</taxon>
        <taxon>Microbacterium</taxon>
    </lineage>
</organism>
<dbReference type="EMBL" id="JACHML010000001">
    <property type="protein sequence ID" value="MBB6391396.1"/>
    <property type="molecule type" value="Genomic_DNA"/>
</dbReference>
<evidence type="ECO:0000256" key="1">
    <source>
        <dbReference type="SAM" id="Coils"/>
    </source>
</evidence>
<comment type="caution">
    <text evidence="6">The sequence shown here is derived from an EMBL/GenBank/DDBJ whole genome shotgun (WGS) entry which is preliminary data.</text>
</comment>
<feature type="region of interest" description="Disordered" evidence="2">
    <location>
        <begin position="630"/>
        <end position="678"/>
    </location>
</feature>
<feature type="chain" id="PRO_5039411508" evidence="4">
    <location>
        <begin position="21"/>
        <end position="678"/>
    </location>
</feature>
<keyword evidence="3" id="KW-0472">Membrane</keyword>
<keyword evidence="3" id="KW-1133">Transmembrane helix</keyword>
<evidence type="ECO:0000313" key="6">
    <source>
        <dbReference type="EMBL" id="MBB6391396.1"/>
    </source>
</evidence>
<dbReference type="RefSeq" id="WP_184750540.1">
    <property type="nucleotide sequence ID" value="NZ_BAAAJR010000007.1"/>
</dbReference>
<dbReference type="Gene3D" id="3.10.310.50">
    <property type="match status" value="1"/>
</dbReference>
<keyword evidence="1" id="KW-0175">Coiled coil</keyword>
<sequence length="678" mass="69035">MRRRWAAALTSAVIAALAFAGTGTAVATDPVQLGAGYVIDDVGALSSGDAASVQSRLEELYTDTGADLYVAFVDAFTNPDDSESWANAVADQNGLGPSQYLLAIATESRQYYLSADSAGPLTQDQIAQIEADIVPQLRDGDYAGAVITAADTMQSELVGTAGSDGTGGGGFGFGTVLLIVIVAGAIAVIVWLVIRSRRRKRQVVAAGGTTPLAQLSTDDLRRQAASALIETDDAIKTSEQELGFARAQFGDTATGSFVEALSAARGELNEAFALQQKLDDSVPDTEEQIRAWNARIIELCGQANDRLDERAAEFDQLRKLEQDAPEALARLQAEREKTAAALPPAAAELATLQSAYAPAALATVADNPAQADARLEFADEQLAEAQQAIASGDGGEAAISIRAAEEALGQAALLASAIGKLGSDLGAEEKNAAALVADIEQDIAAAGALPDADGRVAAAVTAARQQVDGARTRLTGAKDPLAALEGLESANDQIDAVIARARDAQAQAQRAQQMLTQVMTQAQARVSSAEDYITARRGAVGAQARTRLAEAGACLVRAQQLQATDPQQALAQAQRADQLAAQAIQSAQTDVSGFGGAGMGAVPGARPGGGGGGMLGAVLGGIVINSVLSGGGRSSSSRGGGFGGFSGAAMGGGRSRSRVSPGSFGGGGTRARRGGGRF</sequence>
<name>A0A7X0KUQ2_9MICO</name>
<feature type="signal peptide" evidence="4">
    <location>
        <begin position="1"/>
        <end position="20"/>
    </location>
</feature>
<evidence type="ECO:0000259" key="5">
    <source>
        <dbReference type="Pfam" id="PF04536"/>
    </source>
</evidence>
<evidence type="ECO:0000256" key="2">
    <source>
        <dbReference type="SAM" id="MobiDB-lite"/>
    </source>
</evidence>
<feature type="coiled-coil region" evidence="1">
    <location>
        <begin position="484"/>
        <end position="521"/>
    </location>
</feature>
<protein>
    <submittedName>
        <fullName evidence="6">Putative membrane protein YgcG</fullName>
    </submittedName>
</protein>
<keyword evidence="4" id="KW-0732">Signal</keyword>
<accession>A0A7X0KUQ2</accession>
<keyword evidence="3" id="KW-0812">Transmembrane</keyword>
<gene>
    <name evidence="6" type="ORF">HD594_001709</name>
</gene>
<evidence type="ECO:0000313" key="7">
    <source>
        <dbReference type="Proteomes" id="UP000537775"/>
    </source>
</evidence>
<evidence type="ECO:0000256" key="4">
    <source>
        <dbReference type="SAM" id="SignalP"/>
    </source>
</evidence>
<dbReference type="Pfam" id="PF04536">
    <property type="entry name" value="TPM_phosphatase"/>
    <property type="match status" value="1"/>
</dbReference>
<feature type="transmembrane region" description="Helical" evidence="3">
    <location>
        <begin position="171"/>
        <end position="194"/>
    </location>
</feature>
<evidence type="ECO:0000256" key="3">
    <source>
        <dbReference type="SAM" id="Phobius"/>
    </source>
</evidence>
<keyword evidence="7" id="KW-1185">Reference proteome</keyword>
<feature type="compositionally biased region" description="Gly residues" evidence="2">
    <location>
        <begin position="630"/>
        <end position="654"/>
    </location>
</feature>
<reference evidence="6 7" key="1">
    <citation type="submission" date="2020-08" db="EMBL/GenBank/DDBJ databases">
        <title>Sequencing the genomes of 1000 actinobacteria strains.</title>
        <authorList>
            <person name="Klenk H.-P."/>
        </authorList>
    </citation>
    <scope>NUCLEOTIDE SEQUENCE [LARGE SCALE GENOMIC DNA]</scope>
    <source>
        <strain evidence="6 7">DSM 12511</strain>
    </source>
</reference>
<proteinExistence type="predicted"/>
<dbReference type="Proteomes" id="UP000537775">
    <property type="component" value="Unassembled WGS sequence"/>
</dbReference>